<feature type="domain" description="DUF5651" evidence="1">
    <location>
        <begin position="116"/>
        <end position="168"/>
    </location>
</feature>
<name>A0ABS8QHR1_9BACI</name>
<dbReference type="Proteomes" id="UP001162836">
    <property type="component" value="Unassembled WGS sequence"/>
</dbReference>
<dbReference type="Pfam" id="PF18892">
    <property type="entry name" value="DUF5651"/>
    <property type="match status" value="1"/>
</dbReference>
<accession>A0ABS8QHR1</accession>
<dbReference type="InterPro" id="IPR043711">
    <property type="entry name" value="DUF5651"/>
</dbReference>
<evidence type="ECO:0000313" key="3">
    <source>
        <dbReference type="Proteomes" id="UP001162836"/>
    </source>
</evidence>
<dbReference type="RefSeq" id="WP_231314352.1">
    <property type="nucleotide sequence ID" value="NZ_JAJODE010000008.1"/>
</dbReference>
<gene>
    <name evidence="2" type="ORF">LRS37_04565</name>
</gene>
<reference evidence="2 3" key="1">
    <citation type="journal article" date="2023" name="Antonie Van Leeuwenhoek">
        <title>Unveiling the genomic potential of a novel thermostable glycoside hydrolases producing Neobacillus sedimentimangrovi UE25.</title>
        <authorList>
            <person name="Ejaz U."/>
            <person name="Saleem F."/>
            <person name="Rashid R."/>
            <person name="Hasan K.A."/>
            <person name="Syed M.N."/>
            <person name="Sohail M."/>
        </authorList>
    </citation>
    <scope>NUCLEOTIDE SEQUENCE [LARGE SCALE GENOMIC DNA]</scope>
    <source>
        <strain evidence="2 3">UE25</strain>
    </source>
</reference>
<protein>
    <submittedName>
        <fullName evidence="2">DUF5651 domain-containing protein</fullName>
    </submittedName>
</protein>
<comment type="caution">
    <text evidence="2">The sequence shown here is derived from an EMBL/GenBank/DDBJ whole genome shotgun (WGS) entry which is preliminary data.</text>
</comment>
<proteinExistence type="predicted"/>
<sequence length="177" mass="20909">MRDYLNAKEKNQFMVLQSVVQMMDGLRNSGVDGPRMSSILEDWSKRGNITKEEHKNLKTAETFLRKFLASVYNRLSPKEQEVIKKRLVKFDFKLVDDYTLKQLERDIKDKLKNAVMPREQFYSWCSEIMAVKCNGCTKDWNTCDLYDVFEDNYVPESGFDCKNCKFAYHLDEVEPNE</sequence>
<evidence type="ECO:0000259" key="1">
    <source>
        <dbReference type="Pfam" id="PF18892"/>
    </source>
</evidence>
<evidence type="ECO:0000313" key="2">
    <source>
        <dbReference type="EMBL" id="MCD4838154.1"/>
    </source>
</evidence>
<keyword evidence="3" id="KW-1185">Reference proteome</keyword>
<dbReference type="EMBL" id="JAJODE010000008">
    <property type="protein sequence ID" value="MCD4838154.1"/>
    <property type="molecule type" value="Genomic_DNA"/>
</dbReference>
<organism evidence="2 3">
    <name type="scientific">Neobacillus sedimentimangrovi</name>
    <dbReference type="NCBI Taxonomy" id="2699460"/>
    <lineage>
        <taxon>Bacteria</taxon>
        <taxon>Bacillati</taxon>
        <taxon>Bacillota</taxon>
        <taxon>Bacilli</taxon>
        <taxon>Bacillales</taxon>
        <taxon>Bacillaceae</taxon>
        <taxon>Neobacillus</taxon>
    </lineage>
</organism>